<proteinExistence type="predicted"/>
<dbReference type="EMBL" id="JBBKAR010000018">
    <property type="protein sequence ID" value="MEJ8303505.1"/>
    <property type="molecule type" value="Genomic_DNA"/>
</dbReference>
<evidence type="ECO:0000313" key="2">
    <source>
        <dbReference type="Proteomes" id="UP001380953"/>
    </source>
</evidence>
<accession>A0ACC6P9B9</accession>
<keyword evidence="2" id="KW-1185">Reference proteome</keyword>
<name>A0ACC6P9B9_9BACL</name>
<sequence>MWYSFHIYGISPEQFLDTLNRNRLDRKSFFINYIDYNGFHVRLRLFLSDAEEKREYLNLLRDLFAGCKVVEKIYDPEYNVYGDSLELYEEYSVALSAYLVEHGRVDRMTMLLTARKLLHAFDRMDVRYLKFHVAWWENGTGGRLISRIQASPQTDIRDQTLDAKLERLIEKFVAPGIPAMPDTVKDRLCFQFIHMTLNKMNCTIAEEAAIIKWFLKMKEESPHEVPGSLFL</sequence>
<organism evidence="1 2">
    <name type="scientific">Saccharibacillus sacchari</name>
    <dbReference type="NCBI Taxonomy" id="456493"/>
    <lineage>
        <taxon>Bacteria</taxon>
        <taxon>Bacillati</taxon>
        <taxon>Bacillota</taxon>
        <taxon>Bacilli</taxon>
        <taxon>Bacillales</taxon>
        <taxon>Paenibacillaceae</taxon>
        <taxon>Saccharibacillus</taxon>
    </lineage>
</organism>
<gene>
    <name evidence="1" type="ORF">WKI47_06190</name>
</gene>
<dbReference type="Proteomes" id="UP001380953">
    <property type="component" value="Unassembled WGS sequence"/>
</dbReference>
<comment type="caution">
    <text evidence="1">The sequence shown here is derived from an EMBL/GenBank/DDBJ whole genome shotgun (WGS) entry which is preliminary data.</text>
</comment>
<protein>
    <submittedName>
        <fullName evidence="1">Lantibiotic dehydratase C-terminal domain-containing protein</fullName>
    </submittedName>
</protein>
<evidence type="ECO:0000313" key="1">
    <source>
        <dbReference type="EMBL" id="MEJ8303505.1"/>
    </source>
</evidence>
<reference evidence="1" key="1">
    <citation type="submission" date="2024-03" db="EMBL/GenBank/DDBJ databases">
        <title>Whole genome sequecning of epiphytes from Marcgravia umbellata leaves.</title>
        <authorList>
            <person name="Kumar G."/>
            <person name="Savka M.A."/>
        </authorList>
    </citation>
    <scope>NUCLEOTIDE SEQUENCE</scope>
    <source>
        <strain evidence="1">RIT_BL5</strain>
    </source>
</reference>